<dbReference type="EMBL" id="KX488004">
    <property type="protein sequence ID" value="AOO90368.1"/>
    <property type="molecule type" value="Genomic_DNA"/>
</dbReference>
<sequence length="221" mass="23646">MLHASRMLDGFFMSISLSRYLKDFGEPESSAPILDMDDFGGDAFPEMPSEPAIDIEAERREAYAEGHAAATAELTDTYELEARALAEVHARELEELKLRYEVEAAAVIASRIRDIAEEVAQLVSAGAAVAIAPVMTDALAAKAAESLAALLRDAILEGAAGAIVVRGPTRLFDIVKAELGEHAGAVRHIETDDIDLAVEIGESVIVTRMSAWAASLKKVLE</sequence>
<reference evidence="1" key="2">
    <citation type="journal article" date="2016" name="Front. Microbiol.">
        <title>The Regulatory Protein RosR Affects Rhizobium leguminosarum bv. trifolii Protein Profiles, Cell Surface Properties, and Symbiosis with Clover.</title>
        <authorList>
            <person name="Rachwal K."/>
            <person name="Boguszewska A."/>
            <person name="Kopcinska J."/>
            <person name="Karas M."/>
            <person name="Tchorzewski M."/>
            <person name="Janczarek M."/>
        </authorList>
    </citation>
    <scope>NUCLEOTIDE SEQUENCE</scope>
    <source>
        <strain evidence="1">Rt24.2</strain>
    </source>
</reference>
<accession>A0A1C9HUG6</accession>
<proteinExistence type="predicted"/>
<protein>
    <submittedName>
        <fullName evidence="1">Uncharacterized protein</fullName>
    </submittedName>
</protein>
<dbReference type="AlphaFoldDB" id="A0A1C9HUG6"/>
<organism evidence="1">
    <name type="scientific">Rhizobium leguminosarum bv. trifolii</name>
    <dbReference type="NCBI Taxonomy" id="386"/>
    <lineage>
        <taxon>Bacteria</taxon>
        <taxon>Pseudomonadati</taxon>
        <taxon>Pseudomonadota</taxon>
        <taxon>Alphaproteobacteria</taxon>
        <taxon>Hyphomicrobiales</taxon>
        <taxon>Rhizobiaceae</taxon>
        <taxon>Rhizobium/Agrobacterium group</taxon>
        <taxon>Rhizobium</taxon>
    </lineage>
</organism>
<name>A0A1C9HUG6_RHILT</name>
<reference evidence="1" key="1">
    <citation type="journal article" date="2015" name="BMC Genomics">
        <title>Transcriptome profiling of a Rhizobium leguminosarum bv. trifolii rosR mutant reveals the role of the transcriptional regulator RosR in motility, synthesis of cell-surface components, and other cellular processes.</title>
        <authorList>
            <person name="Rachwal K."/>
            <person name="Matczynska E."/>
            <person name="Janczarek M."/>
        </authorList>
    </citation>
    <scope>NUCLEOTIDE SEQUENCE</scope>
    <source>
        <strain evidence="1">Rt24.2</strain>
    </source>
</reference>
<evidence type="ECO:0000313" key="1">
    <source>
        <dbReference type="EMBL" id="AOO90368.1"/>
    </source>
</evidence>